<dbReference type="EMBL" id="KI545953">
    <property type="protein sequence ID" value="EST49233.1"/>
    <property type="molecule type" value="Genomic_DNA"/>
</dbReference>
<evidence type="ECO:0008006" key="4">
    <source>
        <dbReference type="Google" id="ProtNLM"/>
    </source>
</evidence>
<proteinExistence type="predicted"/>
<dbReference type="Gene3D" id="3.80.10.10">
    <property type="entry name" value="Ribonuclease Inhibitor"/>
    <property type="match status" value="1"/>
</dbReference>
<evidence type="ECO:0000313" key="2">
    <source>
        <dbReference type="EMBL" id="KAH0570484.1"/>
    </source>
</evidence>
<gene>
    <name evidence="1" type="ORF">SS50377_10453</name>
    <name evidence="2" type="ORF">SS50377_26764</name>
</gene>
<dbReference type="SUPFAM" id="SSF52058">
    <property type="entry name" value="L domain-like"/>
    <property type="match status" value="1"/>
</dbReference>
<dbReference type="VEuPathDB" id="GiardiaDB:SS50377_26764"/>
<dbReference type="InterPro" id="IPR032675">
    <property type="entry name" value="LRR_dom_sf"/>
</dbReference>
<organism evidence="1">
    <name type="scientific">Spironucleus salmonicida</name>
    <dbReference type="NCBI Taxonomy" id="348837"/>
    <lineage>
        <taxon>Eukaryota</taxon>
        <taxon>Metamonada</taxon>
        <taxon>Diplomonadida</taxon>
        <taxon>Hexamitidae</taxon>
        <taxon>Hexamitinae</taxon>
        <taxon>Spironucleus</taxon>
    </lineage>
</organism>
<dbReference type="AlphaFoldDB" id="V6LYC1"/>
<reference evidence="2" key="2">
    <citation type="submission" date="2020-12" db="EMBL/GenBank/DDBJ databases">
        <title>New Spironucleus salmonicida genome in near-complete chromosomes.</title>
        <authorList>
            <person name="Xu F."/>
            <person name="Kurt Z."/>
            <person name="Jimenez-Gonzalez A."/>
            <person name="Astvaldsson A."/>
            <person name="Andersson J.O."/>
            <person name="Svard S.G."/>
        </authorList>
    </citation>
    <scope>NUCLEOTIDE SEQUENCE</scope>
    <source>
        <strain evidence="2">ATCC 50377</strain>
    </source>
</reference>
<dbReference type="EMBL" id="AUWU02000007">
    <property type="protein sequence ID" value="KAH0570484.1"/>
    <property type="molecule type" value="Genomic_DNA"/>
</dbReference>
<keyword evidence="3" id="KW-1185">Reference proteome</keyword>
<dbReference type="PROSITE" id="PS51450">
    <property type="entry name" value="LRR"/>
    <property type="match status" value="1"/>
</dbReference>
<dbReference type="OrthoDB" id="10006997at2759"/>
<protein>
    <recommendedName>
        <fullName evidence="4">Leucine rich repeat-containing protein</fullName>
    </recommendedName>
</protein>
<accession>V6LYC1</accession>
<name>V6LYC1_9EUKA</name>
<dbReference type="InterPro" id="IPR001611">
    <property type="entry name" value="Leu-rich_rpt"/>
</dbReference>
<sequence>MSDLLATYLPYITTLINPDPTLSLNELLIFLSTVDRVRTNGNELPSTEILHLFPNIEDLVITKYKFPTIVLSEFKNLKTLNLSHGSLEILPDLTPFPLQTLDVRQTKLTKIESEKLPETLKYLHSDLETFKLKELFDRGIRIFTNLFTEVYYEQEVIQQDSNLENSQLLQSMQKQIQELVKKVDSQQFQIELLMQLVKSK</sequence>
<reference evidence="1 2" key="1">
    <citation type="journal article" date="2014" name="PLoS Genet.">
        <title>The Genome of Spironucleus salmonicida Highlights a Fish Pathogen Adapted to Fluctuating Environments.</title>
        <authorList>
            <person name="Xu F."/>
            <person name="Jerlstrom-Hultqvist J."/>
            <person name="Einarsson E."/>
            <person name="Astvaldsson A."/>
            <person name="Svard S.G."/>
            <person name="Andersson J.O."/>
        </authorList>
    </citation>
    <scope>NUCLEOTIDE SEQUENCE</scope>
    <source>
        <strain evidence="2">ATCC 50377</strain>
    </source>
</reference>
<evidence type="ECO:0000313" key="3">
    <source>
        <dbReference type="Proteomes" id="UP000018208"/>
    </source>
</evidence>
<evidence type="ECO:0000313" key="1">
    <source>
        <dbReference type="EMBL" id="EST49233.1"/>
    </source>
</evidence>
<dbReference type="Proteomes" id="UP000018208">
    <property type="component" value="Unassembled WGS sequence"/>
</dbReference>